<dbReference type="InterPro" id="IPR002223">
    <property type="entry name" value="Kunitz_BPTI"/>
</dbReference>
<sequence>MKVEKGEDRVWEKIKQEECTLPASVGDCANYQERWYYDTSNKRCQQFYWGGCGGNANNFASENNCTRRCAEAVETTTTTTTTFQPTQDDCFLAAEAGPCSGAETRWAYEPRAGACRPFAYGGCGGNGNNFPSLENCQDRCLRVLDRCQLPMLAGPCGDSLMRWFYDATTDSCSQFSYSGCDGNDNRFETREDCERRCRAGAPVHPTAVVTTTTSPGPLRTKGVVGDSHGPAVVRWGSAIALPSKGRQPTLRPAISEMTTGGIERRDELQHGAVPNECRVPGALEQCAERGMVWYYDERSQQCAPHENNGDGLQCRYTNAHRSEEECQRRCGAFRNLDVCRYDLDAGPCTQQVPKFYWDAALRSCAPFTYGGCHGGPNRFSSLLECREVCEPPDSFGLYANGLCPCPPKDPCALSTDPGSCSGYFIKWYFDATRQSCNRFVYGGCGGNDNRFDTLEECEGRCKKLPSTTTGAPAPPPPPPPFIKVSLGFKLLLALEHRARRLFVTGLQNSSAELKEQCRPPASLAPCGRDITAYYYDVQRGCAQAPIGDCPYLNRYYSEEECERSCGRFQDRLVYRLTTYTKHIVCTLYVCAYGLDAGTCEGSVPKVYWDAATGRCEQFTYSGCGGGPNRFSTLDECQRVCGKTSSGECRLVRPTFMLPHHLSMITESPGNSPICNFNIPAHRTRTAAASTRGGRGAPPALKINVVKPPTSHRPSASDARCRLRAHPGACPGPSSTRWYYNEAYGDCLRFVYTGCGGNDNNFLSYRDCLAACQPTDLGGPHTHARLRDAIVPRTRDHTDVTACRSSCKDVTE</sequence>
<evidence type="ECO:0000256" key="2">
    <source>
        <dbReference type="ARBA" id="ARBA00022900"/>
    </source>
</evidence>
<reference evidence="5 6" key="1">
    <citation type="journal article" date="2019" name="Commun. Biol.">
        <title>The bagworm genome reveals a unique fibroin gene that provides high tensile strength.</title>
        <authorList>
            <person name="Kono N."/>
            <person name="Nakamura H."/>
            <person name="Ohtoshi R."/>
            <person name="Tomita M."/>
            <person name="Numata K."/>
            <person name="Arakawa K."/>
        </authorList>
    </citation>
    <scope>NUCLEOTIDE SEQUENCE [LARGE SCALE GENOMIC DNA]</scope>
</reference>
<keyword evidence="1" id="KW-0646">Protease inhibitor</keyword>
<dbReference type="PANTHER" id="PTHR10083:SF374">
    <property type="entry name" value="BPTI_KUNITZ INHIBITOR DOMAIN-CONTAINING PROTEIN"/>
    <property type="match status" value="1"/>
</dbReference>
<evidence type="ECO:0000259" key="4">
    <source>
        <dbReference type="PROSITE" id="PS50279"/>
    </source>
</evidence>
<dbReference type="OrthoDB" id="5950222at2759"/>
<feature type="domain" description="BPTI/Kunitz inhibitor" evidence="4">
    <location>
        <begin position="19"/>
        <end position="69"/>
    </location>
</feature>
<keyword evidence="3" id="KW-1015">Disulfide bond</keyword>
<dbReference type="EMBL" id="BGZK01000733">
    <property type="protein sequence ID" value="GBP58336.1"/>
    <property type="molecule type" value="Genomic_DNA"/>
</dbReference>
<feature type="domain" description="BPTI/Kunitz inhibitor" evidence="4">
    <location>
        <begin position="90"/>
        <end position="140"/>
    </location>
</feature>
<dbReference type="Proteomes" id="UP000299102">
    <property type="component" value="Unassembled WGS sequence"/>
</dbReference>
<dbReference type="PRINTS" id="PR00759">
    <property type="entry name" value="BASICPTASE"/>
</dbReference>
<dbReference type="InterPro" id="IPR036880">
    <property type="entry name" value="Kunitz_BPTI_sf"/>
</dbReference>
<accession>A0A4C1X3M0</accession>
<dbReference type="GO" id="GO:0004867">
    <property type="term" value="F:serine-type endopeptidase inhibitor activity"/>
    <property type="evidence" value="ECO:0007669"/>
    <property type="project" value="UniProtKB-KW"/>
</dbReference>
<dbReference type="SUPFAM" id="SSF57362">
    <property type="entry name" value="BPTI-like"/>
    <property type="match status" value="9"/>
</dbReference>
<feature type="domain" description="BPTI/Kunitz inhibitor" evidence="4">
    <location>
        <begin position="720"/>
        <end position="771"/>
    </location>
</feature>
<name>A0A4C1X3M0_EUMVA</name>
<comment type="caution">
    <text evidence="5">The sequence shown here is derived from an EMBL/GenBank/DDBJ whole genome shotgun (WGS) entry which is preliminary data.</text>
</comment>
<dbReference type="STRING" id="151549.A0A4C1X3M0"/>
<dbReference type="InterPro" id="IPR020901">
    <property type="entry name" value="Prtase_inh_Kunz-CS"/>
</dbReference>
<dbReference type="InterPro" id="IPR050098">
    <property type="entry name" value="TFPI/VKTCI-like"/>
</dbReference>
<dbReference type="FunFam" id="4.10.410.10:FF:000020">
    <property type="entry name" value="Collagen, type VI, alpha 3"/>
    <property type="match status" value="3"/>
</dbReference>
<feature type="domain" description="BPTI/Kunitz inhibitor" evidence="4">
    <location>
        <begin position="277"/>
        <end position="330"/>
    </location>
</feature>
<dbReference type="PROSITE" id="PS50279">
    <property type="entry name" value="BPTI_KUNITZ_2"/>
    <property type="match status" value="8"/>
</dbReference>
<evidence type="ECO:0000256" key="1">
    <source>
        <dbReference type="ARBA" id="ARBA00022690"/>
    </source>
</evidence>
<dbReference type="CDD" id="cd00109">
    <property type="entry name" value="Kunitz-type"/>
    <property type="match status" value="5"/>
</dbReference>
<proteinExistence type="predicted"/>
<organism evidence="5 6">
    <name type="scientific">Eumeta variegata</name>
    <name type="common">Bagworm moth</name>
    <name type="synonym">Eumeta japonica</name>
    <dbReference type="NCBI Taxonomy" id="151549"/>
    <lineage>
        <taxon>Eukaryota</taxon>
        <taxon>Metazoa</taxon>
        <taxon>Ecdysozoa</taxon>
        <taxon>Arthropoda</taxon>
        <taxon>Hexapoda</taxon>
        <taxon>Insecta</taxon>
        <taxon>Pterygota</taxon>
        <taxon>Neoptera</taxon>
        <taxon>Endopterygota</taxon>
        <taxon>Lepidoptera</taxon>
        <taxon>Glossata</taxon>
        <taxon>Ditrysia</taxon>
        <taxon>Tineoidea</taxon>
        <taxon>Psychidae</taxon>
        <taxon>Oiketicinae</taxon>
        <taxon>Eumeta</taxon>
    </lineage>
</organism>
<dbReference type="SMART" id="SM00131">
    <property type="entry name" value="KU"/>
    <property type="match status" value="8"/>
</dbReference>
<evidence type="ECO:0000256" key="3">
    <source>
        <dbReference type="ARBA" id="ARBA00023157"/>
    </source>
</evidence>
<feature type="domain" description="BPTI/Kunitz inhibitor" evidence="4">
    <location>
        <begin position="339"/>
        <end position="389"/>
    </location>
</feature>
<feature type="domain" description="BPTI/Kunitz inhibitor" evidence="4">
    <location>
        <begin position="590"/>
        <end position="640"/>
    </location>
</feature>
<dbReference type="AlphaFoldDB" id="A0A4C1X3M0"/>
<keyword evidence="6" id="KW-1185">Reference proteome</keyword>
<gene>
    <name evidence="5" type="primary">Ppn</name>
    <name evidence="5" type="ORF">EVAR_40902_1</name>
</gene>
<feature type="domain" description="BPTI/Kunitz inhibitor" evidence="4">
    <location>
        <begin position="147"/>
        <end position="197"/>
    </location>
</feature>
<protein>
    <submittedName>
        <fullName evidence="5">Papilin</fullName>
    </submittedName>
</protein>
<keyword evidence="2" id="KW-0722">Serine protease inhibitor</keyword>
<dbReference type="PANTHER" id="PTHR10083">
    <property type="entry name" value="KUNITZ-TYPE PROTEASE INHIBITOR-RELATED"/>
    <property type="match status" value="1"/>
</dbReference>
<dbReference type="GO" id="GO:0005615">
    <property type="term" value="C:extracellular space"/>
    <property type="evidence" value="ECO:0007669"/>
    <property type="project" value="TreeGrafter"/>
</dbReference>
<dbReference type="Gene3D" id="4.10.410.10">
    <property type="entry name" value="Pancreatic trypsin inhibitor Kunitz domain"/>
    <property type="match status" value="9"/>
</dbReference>
<evidence type="ECO:0000313" key="5">
    <source>
        <dbReference type="EMBL" id="GBP58336.1"/>
    </source>
</evidence>
<feature type="domain" description="BPTI/Kunitz inhibitor" evidence="4">
    <location>
        <begin position="411"/>
        <end position="461"/>
    </location>
</feature>
<evidence type="ECO:0000313" key="6">
    <source>
        <dbReference type="Proteomes" id="UP000299102"/>
    </source>
</evidence>
<dbReference type="PROSITE" id="PS00280">
    <property type="entry name" value="BPTI_KUNITZ_1"/>
    <property type="match status" value="5"/>
</dbReference>
<dbReference type="Pfam" id="PF00014">
    <property type="entry name" value="Kunitz_BPTI"/>
    <property type="match status" value="7"/>
</dbReference>